<sequence length="113" mass="13308">MNCGRLGLIVSDSLKWKPREDLDVRREEYGKLTEKEKKKQYYSALFEESKADHKRTWKVINELVSGLRGAQDSRIEIKGMVVEDRQELYDKFGDYFTNTRTTIEVETRNSKAL</sequence>
<gene>
    <name evidence="1" type="ORF">QYM36_006205</name>
</gene>
<keyword evidence="2" id="KW-1185">Reference proteome</keyword>
<name>A0AA88HUH9_ARTSF</name>
<comment type="caution">
    <text evidence="1">The sequence shown here is derived from an EMBL/GenBank/DDBJ whole genome shotgun (WGS) entry which is preliminary data.</text>
</comment>
<dbReference type="AlphaFoldDB" id="A0AA88HUH9"/>
<evidence type="ECO:0000313" key="1">
    <source>
        <dbReference type="EMBL" id="KAK2717338.1"/>
    </source>
</evidence>
<protein>
    <submittedName>
        <fullName evidence="1">Uncharacterized protein</fullName>
    </submittedName>
</protein>
<accession>A0AA88HUH9</accession>
<reference evidence="1" key="1">
    <citation type="submission" date="2023-07" db="EMBL/GenBank/DDBJ databases">
        <title>Chromosome-level genome assembly of Artemia franciscana.</title>
        <authorList>
            <person name="Jo E."/>
        </authorList>
    </citation>
    <scope>NUCLEOTIDE SEQUENCE</scope>
    <source>
        <tissue evidence="1">Whole body</tissue>
    </source>
</reference>
<evidence type="ECO:0000313" key="2">
    <source>
        <dbReference type="Proteomes" id="UP001187531"/>
    </source>
</evidence>
<proteinExistence type="predicted"/>
<organism evidence="1 2">
    <name type="scientific">Artemia franciscana</name>
    <name type="common">Brine shrimp</name>
    <name type="synonym">Artemia sanfranciscana</name>
    <dbReference type="NCBI Taxonomy" id="6661"/>
    <lineage>
        <taxon>Eukaryota</taxon>
        <taxon>Metazoa</taxon>
        <taxon>Ecdysozoa</taxon>
        <taxon>Arthropoda</taxon>
        <taxon>Crustacea</taxon>
        <taxon>Branchiopoda</taxon>
        <taxon>Anostraca</taxon>
        <taxon>Artemiidae</taxon>
        <taxon>Artemia</taxon>
    </lineage>
</organism>
<dbReference type="Proteomes" id="UP001187531">
    <property type="component" value="Unassembled WGS sequence"/>
</dbReference>
<dbReference type="EMBL" id="JAVRJZ010000010">
    <property type="protein sequence ID" value="KAK2717338.1"/>
    <property type="molecule type" value="Genomic_DNA"/>
</dbReference>